<evidence type="ECO:0000313" key="9">
    <source>
        <dbReference type="EMBL" id="MBK1711915.1"/>
    </source>
</evidence>
<sequence>MIRCFSIAALALCTAAALAAPPVPAAVGAPGPVFERYHGVELADPYRQLENTQDPAVAAWMRSQARQARRTLDAIPGRAALARRVGQLMAAAGTRLGPVQRRPGGRLFYEKRGARDDQFRLFVREGGRERLLVDPLAGAGGTPHAIDYFEASPSGRYLAYGLSAGGSEDAELYVVDSRSGRRVLGPVTRAQYGGVAWLDDESGFFFTRLRQTAPDAPPAAKYAGAGAVFVRLGSDPERAPVVLSFASPGVVIDEAQDSPSVLPVAGTGWALGVVNHGTDRELALWLAPLADAVAGRAAWRPLLGREAGVTAFETVGERLFLLSHQDAPRSRLLETSLTAPDLGRARVAVEQGEGVLTGLARAADALYLRRRDGSASSLLRLTLQPGAQAEAVALPLRGSFELEGADPALPGVLTALQGWTEPERVWAVTPAADGGVTVADTGLQKPGRLGGGRYVVRELLVPSHDGALVPLAIVHRAGLKLDGRAPTLLWGYASYGMTDEPWFSPTRLAWLEKGGVFAVANPRGSGAFGEDWYRGGLRETKPNSWKDLIATAEYLVAEGYTTPQRLGVWGASAGGVLVGRAITARPDLFGSAVLSVGALDMVRAELEPNGPPNIPEFGSVATEDGFRALLEMSSYHHVVDGVRYPAVLLTHGINDARVEVWQSLKMAARLQHASASGKPVLLRLDYAGGHGGGATRAQQAAEIADVMAFVRWQATGSAR</sequence>
<evidence type="ECO:0000313" key="10">
    <source>
        <dbReference type="Proteomes" id="UP001041814"/>
    </source>
</evidence>
<keyword evidence="3" id="KW-0645">Protease</keyword>
<evidence type="ECO:0000256" key="4">
    <source>
        <dbReference type="ARBA" id="ARBA00022801"/>
    </source>
</evidence>
<dbReference type="SUPFAM" id="SSF50993">
    <property type="entry name" value="Peptidase/esterase 'gauge' domain"/>
    <property type="match status" value="1"/>
</dbReference>
<feature type="chain" id="PRO_5045912562" description="prolyl oligopeptidase" evidence="6">
    <location>
        <begin position="20"/>
        <end position="719"/>
    </location>
</feature>
<dbReference type="InterPro" id="IPR051167">
    <property type="entry name" value="Prolyl_oligopep/macrocyclase"/>
</dbReference>
<evidence type="ECO:0000256" key="3">
    <source>
        <dbReference type="ARBA" id="ARBA00022670"/>
    </source>
</evidence>
<dbReference type="Proteomes" id="UP001041814">
    <property type="component" value="Unassembled WGS sequence"/>
</dbReference>
<dbReference type="EMBL" id="NRRU01000009">
    <property type="protein sequence ID" value="MBK1711915.1"/>
    <property type="molecule type" value="Genomic_DNA"/>
</dbReference>
<comment type="catalytic activity">
    <reaction evidence="1">
        <text>Hydrolysis of Pro-|-Xaa &gt;&gt; Ala-|-Xaa in oligopeptides.</text>
        <dbReference type="EC" id="3.4.21.26"/>
    </reaction>
</comment>
<keyword evidence="5" id="KW-0720">Serine protease</keyword>
<dbReference type="EC" id="3.4.21.26" evidence="2"/>
<evidence type="ECO:0000259" key="7">
    <source>
        <dbReference type="Pfam" id="PF00326"/>
    </source>
</evidence>
<keyword evidence="4" id="KW-0378">Hydrolase</keyword>
<dbReference type="PANTHER" id="PTHR42881">
    <property type="entry name" value="PROLYL ENDOPEPTIDASE"/>
    <property type="match status" value="1"/>
</dbReference>
<dbReference type="RefSeq" id="WP_200377892.1">
    <property type="nucleotide sequence ID" value="NZ_NRRU01000009.1"/>
</dbReference>
<gene>
    <name evidence="9" type="ORF">CKO43_03865</name>
</gene>
<keyword evidence="6" id="KW-0732">Signal</keyword>
<comment type="caution">
    <text evidence="9">The sequence shown here is derived from an EMBL/GenBank/DDBJ whole genome shotgun (WGS) entry which is preliminary data.</text>
</comment>
<evidence type="ECO:0000256" key="5">
    <source>
        <dbReference type="ARBA" id="ARBA00022825"/>
    </source>
</evidence>
<name>A0ABS1DSF6_RUBGE</name>
<evidence type="ECO:0000256" key="6">
    <source>
        <dbReference type="SAM" id="SignalP"/>
    </source>
</evidence>
<feature type="domain" description="Peptidase S9 prolyl oligopeptidase catalytic" evidence="7">
    <location>
        <begin position="502"/>
        <end position="713"/>
    </location>
</feature>
<dbReference type="Gene3D" id="2.130.10.120">
    <property type="entry name" value="Prolyl oligopeptidase, N-terminal domain"/>
    <property type="match status" value="1"/>
</dbReference>
<dbReference type="SUPFAM" id="SSF53474">
    <property type="entry name" value="alpha/beta-Hydrolases"/>
    <property type="match status" value="1"/>
</dbReference>
<dbReference type="Pfam" id="PF02897">
    <property type="entry name" value="Peptidase_S9_N"/>
    <property type="match status" value="1"/>
</dbReference>
<dbReference type="Gene3D" id="3.40.50.1820">
    <property type="entry name" value="alpha/beta hydrolase"/>
    <property type="match status" value="1"/>
</dbReference>
<dbReference type="InterPro" id="IPR001375">
    <property type="entry name" value="Peptidase_S9_cat"/>
</dbReference>
<proteinExistence type="predicted"/>
<keyword evidence="10" id="KW-1185">Reference proteome</keyword>
<evidence type="ECO:0000256" key="1">
    <source>
        <dbReference type="ARBA" id="ARBA00001070"/>
    </source>
</evidence>
<dbReference type="InterPro" id="IPR023302">
    <property type="entry name" value="Pept_S9A_N"/>
</dbReference>
<reference evidence="9" key="2">
    <citation type="journal article" date="2020" name="Microorganisms">
        <title>Osmotic Adaptation and Compatible Solute Biosynthesis of Phototrophic Bacteria as Revealed from Genome Analyses.</title>
        <authorList>
            <person name="Imhoff J.F."/>
            <person name="Rahn T."/>
            <person name="Kunzel S."/>
            <person name="Keller A."/>
            <person name="Neulinger S.C."/>
        </authorList>
    </citation>
    <scope>NUCLEOTIDE SEQUENCE</scope>
    <source>
        <strain evidence="9">IM 151</strain>
    </source>
</reference>
<feature type="signal peptide" evidence="6">
    <location>
        <begin position="1"/>
        <end position="19"/>
    </location>
</feature>
<dbReference type="Pfam" id="PF00326">
    <property type="entry name" value="Peptidase_S9"/>
    <property type="match status" value="1"/>
</dbReference>
<reference evidence="9" key="1">
    <citation type="submission" date="2017-08" db="EMBL/GenBank/DDBJ databases">
        <authorList>
            <person name="Imhoff J.F."/>
            <person name="Rahn T."/>
            <person name="Kuenzel S."/>
            <person name="Neulinger S.C."/>
        </authorList>
    </citation>
    <scope>NUCLEOTIDE SEQUENCE</scope>
    <source>
        <strain evidence="9">IM 151</strain>
    </source>
</reference>
<feature type="domain" description="Peptidase S9A N-terminal" evidence="8">
    <location>
        <begin position="33"/>
        <end position="427"/>
    </location>
</feature>
<dbReference type="InterPro" id="IPR029058">
    <property type="entry name" value="AB_hydrolase_fold"/>
</dbReference>
<organism evidence="9 10">
    <name type="scientific">Rubrivivax gelatinosus</name>
    <name type="common">Rhodocyclus gelatinosus</name>
    <name type="synonym">Rhodopseudomonas gelatinosa</name>
    <dbReference type="NCBI Taxonomy" id="28068"/>
    <lineage>
        <taxon>Bacteria</taxon>
        <taxon>Pseudomonadati</taxon>
        <taxon>Pseudomonadota</taxon>
        <taxon>Betaproteobacteria</taxon>
        <taxon>Burkholderiales</taxon>
        <taxon>Sphaerotilaceae</taxon>
        <taxon>Rubrivivax</taxon>
    </lineage>
</organism>
<dbReference type="PRINTS" id="PR00862">
    <property type="entry name" value="PROLIGOPTASE"/>
</dbReference>
<protein>
    <recommendedName>
        <fullName evidence="2">prolyl oligopeptidase</fullName>
        <ecNumber evidence="2">3.4.21.26</ecNumber>
    </recommendedName>
</protein>
<dbReference type="InterPro" id="IPR002470">
    <property type="entry name" value="Peptidase_S9A"/>
</dbReference>
<evidence type="ECO:0000256" key="2">
    <source>
        <dbReference type="ARBA" id="ARBA00011897"/>
    </source>
</evidence>
<accession>A0ABS1DSF6</accession>
<dbReference type="PANTHER" id="PTHR42881:SF2">
    <property type="entry name" value="PROLYL ENDOPEPTIDASE"/>
    <property type="match status" value="1"/>
</dbReference>
<evidence type="ECO:0000259" key="8">
    <source>
        <dbReference type="Pfam" id="PF02897"/>
    </source>
</evidence>